<sequence>NYFTKEMLQQLWQSFSQVLQPFQAGYYITDIYPEPVKHKLAKVIWQSSKLLKVLSKSAFSFHFKSPQEVSSFLKKTGFNAINVYQPKDDNNYNHEDHLGDLVWVIKAEV</sequence>
<dbReference type="EMBL" id="JAVLSF010000064">
    <property type="protein sequence ID" value="MDR9777631.1"/>
    <property type="molecule type" value="Genomic_DNA"/>
</dbReference>
<dbReference type="RefSeq" id="WP_310865841.1">
    <property type="nucleotide sequence ID" value="NZ_JAVLSF010000064.1"/>
</dbReference>
<dbReference type="Proteomes" id="UP001268610">
    <property type="component" value="Unassembled WGS sequence"/>
</dbReference>
<name>A0AAJ2LR98_9HYPH</name>
<organism evidence="1 2">
    <name type="scientific">Rhizobium hidalgonense</name>
    <dbReference type="NCBI Taxonomy" id="1538159"/>
    <lineage>
        <taxon>Bacteria</taxon>
        <taxon>Pseudomonadati</taxon>
        <taxon>Pseudomonadota</taxon>
        <taxon>Alphaproteobacteria</taxon>
        <taxon>Hyphomicrobiales</taxon>
        <taxon>Rhizobiaceae</taxon>
        <taxon>Rhizobium/Agrobacterium group</taxon>
        <taxon>Rhizobium</taxon>
    </lineage>
</organism>
<accession>A0AAJ2LR98</accession>
<dbReference type="AlphaFoldDB" id="A0AAJ2LR98"/>
<evidence type="ECO:0000313" key="1">
    <source>
        <dbReference type="EMBL" id="MDR9777631.1"/>
    </source>
</evidence>
<evidence type="ECO:0000313" key="2">
    <source>
        <dbReference type="Proteomes" id="UP001268610"/>
    </source>
</evidence>
<feature type="non-terminal residue" evidence="1">
    <location>
        <position position="1"/>
    </location>
</feature>
<comment type="caution">
    <text evidence="1">The sequence shown here is derived from an EMBL/GenBank/DDBJ whole genome shotgun (WGS) entry which is preliminary data.</text>
</comment>
<proteinExistence type="predicted"/>
<gene>
    <name evidence="1" type="ORF">RJJ65_34405</name>
</gene>
<reference evidence="1" key="1">
    <citation type="submission" date="2023-04" db="EMBL/GenBank/DDBJ databases">
        <title>Genomic characterization of faba bean (Vicia faba) microsymbionts in Mexican soils.</title>
        <authorList>
            <person name="Rivera Orduna F.N."/>
            <person name="Guevara-Luna J."/>
            <person name="Yan J."/>
            <person name="Arroyo-Herrera I."/>
            <person name="Li Y."/>
            <person name="Vasquez-Murrieta M.S."/>
            <person name="Wang E.T."/>
        </authorList>
    </citation>
    <scope>NUCLEOTIDE SEQUENCE</scope>
    <source>
        <strain evidence="1">CH26</strain>
    </source>
</reference>
<protein>
    <submittedName>
        <fullName evidence="1">Uncharacterized protein</fullName>
    </submittedName>
</protein>